<protein>
    <recommendedName>
        <fullName evidence="2">ZSWIM1/3 RNaseH-like domain-containing protein</fullName>
    </recommendedName>
</protein>
<evidence type="ECO:0000313" key="4">
    <source>
        <dbReference type="Proteomes" id="UP000697107"/>
    </source>
</evidence>
<dbReference type="PANTHER" id="PTHR31569:SF4">
    <property type="entry name" value="SWIM-TYPE DOMAIN-CONTAINING PROTEIN"/>
    <property type="match status" value="1"/>
</dbReference>
<reference evidence="3" key="1">
    <citation type="submission" date="2018-10" db="EMBL/GenBank/DDBJ databases">
        <title>Effector identification in a new, highly contiguous assembly of the strawberry crown rot pathogen Phytophthora cactorum.</title>
        <authorList>
            <person name="Armitage A.D."/>
            <person name="Nellist C.F."/>
            <person name="Bates H."/>
            <person name="Vickerstaff R.J."/>
            <person name="Harrison R.J."/>
        </authorList>
    </citation>
    <scope>NUCLEOTIDE SEQUENCE</scope>
    <source>
        <strain evidence="3">P415</strain>
    </source>
</reference>
<sequence length="157" mass="17766">MESLPREQDSEKSAVDPRRRCTSQGGANAKVILQYLRERTGKTTILRDVHNLVQSIKTRQKGGLTDAERARTVLEECCDQNGGNSADLVIFGERDVATVVTFQTAKMKRVYEAFPEVIMVDSTQNTNTNRYKLFSYVVHVFGKGQYVHHALVESEER</sequence>
<dbReference type="Pfam" id="PF21056">
    <property type="entry name" value="ZSWIM1-3_RNaseH-like"/>
    <property type="match status" value="1"/>
</dbReference>
<evidence type="ECO:0000313" key="3">
    <source>
        <dbReference type="EMBL" id="KAG2966536.1"/>
    </source>
</evidence>
<organism evidence="3 4">
    <name type="scientific">Phytophthora cactorum</name>
    <dbReference type="NCBI Taxonomy" id="29920"/>
    <lineage>
        <taxon>Eukaryota</taxon>
        <taxon>Sar</taxon>
        <taxon>Stramenopiles</taxon>
        <taxon>Oomycota</taxon>
        <taxon>Peronosporomycetes</taxon>
        <taxon>Peronosporales</taxon>
        <taxon>Peronosporaceae</taxon>
        <taxon>Phytophthora</taxon>
    </lineage>
</organism>
<feature type="compositionally biased region" description="Basic and acidic residues" evidence="1">
    <location>
        <begin position="1"/>
        <end position="19"/>
    </location>
</feature>
<dbReference type="AlphaFoldDB" id="A0A8T1F2Z3"/>
<accession>A0A8T1F2Z3</accession>
<name>A0A8T1F2Z3_9STRA</name>
<feature type="domain" description="ZSWIM1/3 RNaseH-like" evidence="2">
    <location>
        <begin position="76"/>
        <end position="156"/>
    </location>
</feature>
<proteinExistence type="predicted"/>
<evidence type="ECO:0000259" key="2">
    <source>
        <dbReference type="Pfam" id="PF21056"/>
    </source>
</evidence>
<dbReference type="VEuPathDB" id="FungiDB:PC110_g19117"/>
<dbReference type="EMBL" id="RCML01001006">
    <property type="protein sequence ID" value="KAG2966536.1"/>
    <property type="molecule type" value="Genomic_DNA"/>
</dbReference>
<dbReference type="Proteomes" id="UP000697107">
    <property type="component" value="Unassembled WGS sequence"/>
</dbReference>
<dbReference type="InterPro" id="IPR048324">
    <property type="entry name" value="ZSWIM1-3_RNaseH-like"/>
</dbReference>
<dbReference type="InterPro" id="IPR052579">
    <property type="entry name" value="Zinc_finger_SWIM"/>
</dbReference>
<evidence type="ECO:0000256" key="1">
    <source>
        <dbReference type="SAM" id="MobiDB-lite"/>
    </source>
</evidence>
<comment type="caution">
    <text evidence="3">The sequence shown here is derived from an EMBL/GenBank/DDBJ whole genome shotgun (WGS) entry which is preliminary data.</text>
</comment>
<dbReference type="PANTHER" id="PTHR31569">
    <property type="entry name" value="SWIM-TYPE DOMAIN-CONTAINING PROTEIN"/>
    <property type="match status" value="1"/>
</dbReference>
<gene>
    <name evidence="3" type="ORF">PC118_g19122</name>
</gene>
<feature type="region of interest" description="Disordered" evidence="1">
    <location>
        <begin position="1"/>
        <end position="22"/>
    </location>
</feature>